<reference evidence="1 2" key="1">
    <citation type="journal article" date="2018" name="Biotechnol. Adv.">
        <title>Improved genomic resources and new bioinformatic workflow for the carcinogenic parasite Clonorchis sinensis: Biotechnological implications.</title>
        <authorList>
            <person name="Wang D."/>
            <person name="Korhonen P.K."/>
            <person name="Gasser R.B."/>
            <person name="Young N.D."/>
        </authorList>
    </citation>
    <scope>NUCLEOTIDE SEQUENCE [LARGE SCALE GENOMIC DNA]</scope>
    <source>
        <strain evidence="1">Cs-k2</strain>
    </source>
</reference>
<accession>A0A8T1M783</accession>
<sequence length="463" mass="52111">MTGSENEMESELLLFANDAIYEDCWFFALEHKNAMGYCQVLGTSGLVSFLLTIPTVMFGLLGGIALVVAAGRNTVWRAKLRLYAVTQFIIDLVFSTVVGLMHLFLCYGLPWLSYGGVYLHKDGDLDCRIVHFLYSLSLSAMSTFLLASTLDFVLSVRFDGQASPTSTRTVVFGSVLLAIVFALPDLAVCSLWNLDGRIYCSTSATLPSIVILLAELHQFFLVDGFSQCISTLVLLWILSKKTKSLDITVSLLYGASQTKDNICNAAYEVSEVARHLKEKANFILVRSALMGTTLFLRALLCLCLDMQLYFLQQERRSDARTILYTLIGVKHILDYMVILASAFHYWLYYFNFECLRNDPPRSNSSDQDGLVMPVHPNPRASLVRLRQLITFVCKFDYDLCRQLQSLQPALSKTTERRLDREQAVRSHLLLRKPEKIRTLCKDSNNAASDPSKELKNTISKVAE</sequence>
<keyword evidence="2" id="KW-1185">Reference proteome</keyword>
<evidence type="ECO:0000313" key="2">
    <source>
        <dbReference type="Proteomes" id="UP000286415"/>
    </source>
</evidence>
<dbReference type="OrthoDB" id="6246981at2759"/>
<dbReference type="EMBL" id="NIRI02000056">
    <property type="protein sequence ID" value="KAG5444762.1"/>
    <property type="molecule type" value="Genomic_DNA"/>
</dbReference>
<name>A0A8T1M783_CLOSI</name>
<dbReference type="Proteomes" id="UP000286415">
    <property type="component" value="Unassembled WGS sequence"/>
</dbReference>
<proteinExistence type="predicted"/>
<dbReference type="Gene3D" id="1.20.1070.10">
    <property type="entry name" value="Rhodopsin 7-helix transmembrane proteins"/>
    <property type="match status" value="1"/>
</dbReference>
<reference evidence="1 2" key="2">
    <citation type="journal article" date="2021" name="Genomics">
        <title>High-quality reference genome for Clonorchis sinensis.</title>
        <authorList>
            <person name="Young N.D."/>
            <person name="Stroehlein A.J."/>
            <person name="Kinkar L."/>
            <person name="Wang T."/>
            <person name="Sohn W.M."/>
            <person name="Chang B.C.H."/>
            <person name="Kaur P."/>
            <person name="Weisz D."/>
            <person name="Dudchenko O."/>
            <person name="Aiden E.L."/>
            <person name="Korhonen P.K."/>
            <person name="Gasser R.B."/>
        </authorList>
    </citation>
    <scope>NUCLEOTIDE SEQUENCE [LARGE SCALE GENOMIC DNA]</scope>
    <source>
        <strain evidence="1">Cs-k2</strain>
    </source>
</reference>
<evidence type="ECO:0000313" key="1">
    <source>
        <dbReference type="EMBL" id="KAG5444762.1"/>
    </source>
</evidence>
<gene>
    <name evidence="1" type="ORF">CSKR_111308</name>
</gene>
<organism evidence="1 2">
    <name type="scientific">Clonorchis sinensis</name>
    <name type="common">Chinese liver fluke</name>
    <dbReference type="NCBI Taxonomy" id="79923"/>
    <lineage>
        <taxon>Eukaryota</taxon>
        <taxon>Metazoa</taxon>
        <taxon>Spiralia</taxon>
        <taxon>Lophotrochozoa</taxon>
        <taxon>Platyhelminthes</taxon>
        <taxon>Trematoda</taxon>
        <taxon>Digenea</taxon>
        <taxon>Opisthorchiida</taxon>
        <taxon>Opisthorchiata</taxon>
        <taxon>Opisthorchiidae</taxon>
        <taxon>Clonorchis</taxon>
    </lineage>
</organism>
<protein>
    <submittedName>
        <fullName evidence="1">Uncharacterized protein</fullName>
    </submittedName>
</protein>
<comment type="caution">
    <text evidence="1">The sequence shown here is derived from an EMBL/GenBank/DDBJ whole genome shotgun (WGS) entry which is preliminary data.</text>
</comment>